<keyword evidence="1" id="KW-0732">Signal</keyword>
<protein>
    <submittedName>
        <fullName evidence="2">Uncharacterized protein</fullName>
    </submittedName>
</protein>
<dbReference type="Proteomes" id="UP001177023">
    <property type="component" value="Unassembled WGS sequence"/>
</dbReference>
<keyword evidence="3" id="KW-1185">Reference proteome</keyword>
<reference evidence="2" key="1">
    <citation type="submission" date="2023-06" db="EMBL/GenBank/DDBJ databases">
        <authorList>
            <person name="Delattre M."/>
        </authorList>
    </citation>
    <scope>NUCLEOTIDE SEQUENCE</scope>
    <source>
        <strain evidence="2">AF72</strain>
    </source>
</reference>
<evidence type="ECO:0000256" key="1">
    <source>
        <dbReference type="SAM" id="SignalP"/>
    </source>
</evidence>
<accession>A0AA36DAG2</accession>
<proteinExistence type="predicted"/>
<dbReference type="EMBL" id="CATQJA010002664">
    <property type="protein sequence ID" value="CAJ0582714.1"/>
    <property type="molecule type" value="Genomic_DNA"/>
</dbReference>
<gene>
    <name evidence="2" type="ORF">MSPICULIGERA_LOCUS20844</name>
</gene>
<dbReference type="AlphaFoldDB" id="A0AA36DAG2"/>
<feature type="chain" id="PRO_5041278851" evidence="1">
    <location>
        <begin position="17"/>
        <end position="172"/>
    </location>
</feature>
<feature type="signal peptide" evidence="1">
    <location>
        <begin position="1"/>
        <end position="16"/>
    </location>
</feature>
<organism evidence="2 3">
    <name type="scientific">Mesorhabditis spiculigera</name>
    <dbReference type="NCBI Taxonomy" id="96644"/>
    <lineage>
        <taxon>Eukaryota</taxon>
        <taxon>Metazoa</taxon>
        <taxon>Ecdysozoa</taxon>
        <taxon>Nematoda</taxon>
        <taxon>Chromadorea</taxon>
        <taxon>Rhabditida</taxon>
        <taxon>Rhabditina</taxon>
        <taxon>Rhabditomorpha</taxon>
        <taxon>Rhabditoidea</taxon>
        <taxon>Rhabditidae</taxon>
        <taxon>Mesorhabditinae</taxon>
        <taxon>Mesorhabditis</taxon>
    </lineage>
</organism>
<name>A0AA36DAG2_9BILA</name>
<sequence>MLQYITALLFVTLAVANVYYEPEGTSQGVSTAMSSTRVLYLCGNNNNYYLSNSPCQSSYQGCNYICRTSSWCQGFNRNWQCSNSCCRNRQNPGPTPRPTPSPQQPTCGGRETSGGFCTSPGYRCPSGFTCTVNGVCCRCAYGTSIGPCVNQQCPDNFRCNTNNECCAYQIGK</sequence>
<comment type="caution">
    <text evidence="2">The sequence shown here is derived from an EMBL/GenBank/DDBJ whole genome shotgun (WGS) entry which is preliminary data.</text>
</comment>
<evidence type="ECO:0000313" key="3">
    <source>
        <dbReference type="Proteomes" id="UP001177023"/>
    </source>
</evidence>
<evidence type="ECO:0000313" key="2">
    <source>
        <dbReference type="EMBL" id="CAJ0582714.1"/>
    </source>
</evidence>
<feature type="non-terminal residue" evidence="2">
    <location>
        <position position="1"/>
    </location>
</feature>